<keyword evidence="1" id="KW-0812">Transmembrane</keyword>
<accession>A0A8J8K446</accession>
<dbReference type="Proteomes" id="UP000610746">
    <property type="component" value="Unassembled WGS sequence"/>
</dbReference>
<gene>
    <name evidence="2" type="ORF">HNQ03_000386</name>
</gene>
<evidence type="ECO:0000256" key="1">
    <source>
        <dbReference type="SAM" id="Phobius"/>
    </source>
</evidence>
<keyword evidence="1" id="KW-1133">Transmembrane helix</keyword>
<sequence length="100" mass="11277">MSENVWYLLLVVIVGSILLSFAFSNGNYSSIKDLPMNFLFSFATISIYATLLLGLHHFIINKELILIESYSAYIVFFFLIFMFATVFLIVSIALIFGTGS</sequence>
<dbReference type="RefSeq" id="WP_173777954.1">
    <property type="nucleotide sequence ID" value="NZ_JABSNO010000002.1"/>
</dbReference>
<evidence type="ECO:0000313" key="3">
    <source>
        <dbReference type="Proteomes" id="UP000610746"/>
    </source>
</evidence>
<name>A0A8J8K446_9FLAO</name>
<comment type="caution">
    <text evidence="2">The sequence shown here is derived from an EMBL/GenBank/DDBJ whole genome shotgun (WGS) entry which is preliminary data.</text>
</comment>
<feature type="transmembrane region" description="Helical" evidence="1">
    <location>
        <begin position="72"/>
        <end position="96"/>
    </location>
</feature>
<keyword evidence="3" id="KW-1185">Reference proteome</keyword>
<reference evidence="2" key="1">
    <citation type="submission" date="2020-05" db="EMBL/GenBank/DDBJ databases">
        <title>Genomic Encyclopedia of Type Strains, Phase IV (KMG-V): Genome sequencing to study the core and pangenomes of soil and plant-associated prokaryotes.</title>
        <authorList>
            <person name="Whitman W."/>
        </authorList>
    </citation>
    <scope>NUCLEOTIDE SEQUENCE</scope>
    <source>
        <strain evidence="2">16F</strain>
    </source>
</reference>
<keyword evidence="1" id="KW-0472">Membrane</keyword>
<evidence type="ECO:0000313" key="2">
    <source>
        <dbReference type="EMBL" id="NRS91320.1"/>
    </source>
</evidence>
<organism evidence="2 3">
    <name type="scientific">Frigoriflavimonas asaccharolytica</name>
    <dbReference type="NCBI Taxonomy" id="2735899"/>
    <lineage>
        <taxon>Bacteria</taxon>
        <taxon>Pseudomonadati</taxon>
        <taxon>Bacteroidota</taxon>
        <taxon>Flavobacteriia</taxon>
        <taxon>Flavobacteriales</taxon>
        <taxon>Weeksellaceae</taxon>
        <taxon>Frigoriflavimonas</taxon>
    </lineage>
</organism>
<protein>
    <submittedName>
        <fullName evidence="2">Uncharacterized protein</fullName>
    </submittedName>
</protein>
<feature type="transmembrane region" description="Helical" evidence="1">
    <location>
        <begin position="38"/>
        <end position="60"/>
    </location>
</feature>
<feature type="transmembrane region" description="Helical" evidence="1">
    <location>
        <begin position="6"/>
        <end position="26"/>
    </location>
</feature>
<dbReference type="EMBL" id="JABSNO010000002">
    <property type="protein sequence ID" value="NRS91320.1"/>
    <property type="molecule type" value="Genomic_DNA"/>
</dbReference>
<proteinExistence type="predicted"/>
<dbReference type="AlphaFoldDB" id="A0A8J8K446"/>